<evidence type="ECO:0000313" key="1">
    <source>
        <dbReference type="EMBL" id="MPM36837.1"/>
    </source>
</evidence>
<dbReference type="AlphaFoldDB" id="A0A644Z866"/>
<proteinExistence type="predicted"/>
<name>A0A644Z866_9ZZZZ</name>
<accession>A0A644Z866</accession>
<protein>
    <submittedName>
        <fullName evidence="1">Uncharacterized protein</fullName>
    </submittedName>
</protein>
<reference evidence="1" key="1">
    <citation type="submission" date="2019-08" db="EMBL/GenBank/DDBJ databases">
        <authorList>
            <person name="Kucharzyk K."/>
            <person name="Murdoch R.W."/>
            <person name="Higgins S."/>
            <person name="Loffler F."/>
        </authorList>
    </citation>
    <scope>NUCLEOTIDE SEQUENCE</scope>
</reference>
<gene>
    <name evidence="1" type="ORF">SDC9_83441</name>
</gene>
<organism evidence="1">
    <name type="scientific">bioreactor metagenome</name>
    <dbReference type="NCBI Taxonomy" id="1076179"/>
    <lineage>
        <taxon>unclassified sequences</taxon>
        <taxon>metagenomes</taxon>
        <taxon>ecological metagenomes</taxon>
    </lineage>
</organism>
<sequence length="51" mass="6388">MFLRIEIHYYSTNDYNKYSCQNNQARINEEHEVRDLIPVLRTERFVYVYKD</sequence>
<dbReference type="EMBL" id="VSSQ01007741">
    <property type="protein sequence ID" value="MPM36837.1"/>
    <property type="molecule type" value="Genomic_DNA"/>
</dbReference>
<comment type="caution">
    <text evidence="1">The sequence shown here is derived from an EMBL/GenBank/DDBJ whole genome shotgun (WGS) entry which is preliminary data.</text>
</comment>